<gene>
    <name evidence="1" type="ORF">MRATA1EN1_LOCUS26095</name>
</gene>
<dbReference type="Proteomes" id="UP001176941">
    <property type="component" value="Chromosome 6"/>
</dbReference>
<reference evidence="1" key="1">
    <citation type="submission" date="2023-04" db="EMBL/GenBank/DDBJ databases">
        <authorList>
            <consortium name="ELIXIR-Norway"/>
        </authorList>
    </citation>
    <scope>NUCLEOTIDE SEQUENCE [LARGE SCALE GENOMIC DNA]</scope>
</reference>
<protein>
    <submittedName>
        <fullName evidence="1">Uncharacterized protein</fullName>
    </submittedName>
</protein>
<keyword evidence="2" id="KW-1185">Reference proteome</keyword>
<sequence>MREIWCNMPGASTRDPTYDKVMRRRPDKQGRSGLQGFRKAAPALTLKMVSVFLMLAILDYSLISVTQAEGLPRSLSKQNQLRTLINMSPGWWYPIRLSRMKGVFQFRSLCWHPSLLGKCILM</sequence>
<name>A0ABN8ZUA6_RANTA</name>
<proteinExistence type="predicted"/>
<dbReference type="EMBL" id="OX459942">
    <property type="protein sequence ID" value="CAI9177133.1"/>
    <property type="molecule type" value="Genomic_DNA"/>
</dbReference>
<organism evidence="1 2">
    <name type="scientific">Rangifer tarandus platyrhynchus</name>
    <name type="common">Svalbard reindeer</name>
    <dbReference type="NCBI Taxonomy" id="3082113"/>
    <lineage>
        <taxon>Eukaryota</taxon>
        <taxon>Metazoa</taxon>
        <taxon>Chordata</taxon>
        <taxon>Craniata</taxon>
        <taxon>Vertebrata</taxon>
        <taxon>Euteleostomi</taxon>
        <taxon>Mammalia</taxon>
        <taxon>Eutheria</taxon>
        <taxon>Laurasiatheria</taxon>
        <taxon>Artiodactyla</taxon>
        <taxon>Ruminantia</taxon>
        <taxon>Pecora</taxon>
        <taxon>Cervidae</taxon>
        <taxon>Odocoileinae</taxon>
        <taxon>Rangifer</taxon>
    </lineage>
</organism>
<evidence type="ECO:0000313" key="2">
    <source>
        <dbReference type="Proteomes" id="UP001176941"/>
    </source>
</evidence>
<accession>A0ABN8ZUA6</accession>
<evidence type="ECO:0000313" key="1">
    <source>
        <dbReference type="EMBL" id="CAI9177133.1"/>
    </source>
</evidence>